<dbReference type="EMBL" id="AP011947">
    <property type="protein sequence ID" value="BAM40277.1"/>
    <property type="molecule type" value="Genomic_DNA"/>
</dbReference>
<dbReference type="KEGG" id="tot:TOT_020000537"/>
<keyword evidence="2" id="KW-1185">Reference proteome</keyword>
<dbReference type="RefSeq" id="XP_009690578.1">
    <property type="nucleotide sequence ID" value="XM_009692283.1"/>
</dbReference>
<protein>
    <submittedName>
        <fullName evidence="1">Uncharacterized protein</fullName>
    </submittedName>
</protein>
<sequence>MATWNFIVCKIIERGGSITVVNCNRMNGMGTALLWDEANVG</sequence>
<evidence type="ECO:0000313" key="1">
    <source>
        <dbReference type="EMBL" id="BAM40277.1"/>
    </source>
</evidence>
<organism evidence="1 2">
    <name type="scientific">Theileria orientalis strain Shintoku</name>
    <dbReference type="NCBI Taxonomy" id="869250"/>
    <lineage>
        <taxon>Eukaryota</taxon>
        <taxon>Sar</taxon>
        <taxon>Alveolata</taxon>
        <taxon>Apicomplexa</taxon>
        <taxon>Aconoidasida</taxon>
        <taxon>Piroplasmida</taxon>
        <taxon>Theileriidae</taxon>
        <taxon>Theileria</taxon>
    </lineage>
</organism>
<proteinExistence type="predicted"/>
<dbReference type="GeneID" id="20714677"/>
<name>J4CD00_THEOR</name>
<dbReference type="Proteomes" id="UP000003786">
    <property type="component" value="Chromosome 2"/>
</dbReference>
<dbReference type="VEuPathDB" id="PiroplasmaDB:TOT_020000537"/>
<reference evidence="1 2" key="1">
    <citation type="journal article" date="2012" name="MBio">
        <title>Comparative genome analysis of three eukaryotic parasites with differing abilities to transform leukocytes reveals key mediators of Theileria-induced leukocyte transformation.</title>
        <authorList>
            <person name="Hayashida K."/>
            <person name="Hara Y."/>
            <person name="Abe T."/>
            <person name="Yamasaki C."/>
            <person name="Toyoda A."/>
            <person name="Kosuge T."/>
            <person name="Suzuki Y."/>
            <person name="Sato Y."/>
            <person name="Kawashima S."/>
            <person name="Katayama T."/>
            <person name="Wakaguri H."/>
            <person name="Inoue N."/>
            <person name="Homma K."/>
            <person name="Tada-Umezaki M."/>
            <person name="Yagi Y."/>
            <person name="Fujii Y."/>
            <person name="Habara T."/>
            <person name="Kanehisa M."/>
            <person name="Watanabe H."/>
            <person name="Ito K."/>
            <person name="Gojobori T."/>
            <person name="Sugawara H."/>
            <person name="Imanishi T."/>
            <person name="Weir W."/>
            <person name="Gardner M."/>
            <person name="Pain A."/>
            <person name="Shiels B."/>
            <person name="Hattori M."/>
            <person name="Nene V."/>
            <person name="Sugimoto C."/>
        </authorList>
    </citation>
    <scope>NUCLEOTIDE SEQUENCE [LARGE SCALE GENOMIC DNA]</scope>
    <source>
        <strain evidence="1 2">Shintoku</strain>
    </source>
</reference>
<accession>J4CD00</accession>
<gene>
    <name evidence="1" type="ORF">TOT_020000537</name>
</gene>
<evidence type="ECO:0000313" key="2">
    <source>
        <dbReference type="Proteomes" id="UP000003786"/>
    </source>
</evidence>
<dbReference type="AlphaFoldDB" id="J4CD00"/>